<gene>
    <name evidence="2" type="ORF">M6B38_282305</name>
</gene>
<accession>A0AAX6I1G2</accession>
<feature type="compositionally biased region" description="Low complexity" evidence="1">
    <location>
        <begin position="625"/>
        <end position="650"/>
    </location>
</feature>
<evidence type="ECO:0000313" key="3">
    <source>
        <dbReference type="Proteomes" id="UP001140949"/>
    </source>
</evidence>
<proteinExistence type="predicted"/>
<evidence type="ECO:0000313" key="2">
    <source>
        <dbReference type="EMBL" id="KAJ6846594.1"/>
    </source>
</evidence>
<feature type="region of interest" description="Disordered" evidence="1">
    <location>
        <begin position="624"/>
        <end position="653"/>
    </location>
</feature>
<feature type="region of interest" description="Disordered" evidence="1">
    <location>
        <begin position="173"/>
        <end position="195"/>
    </location>
</feature>
<feature type="compositionally biased region" description="Polar residues" evidence="1">
    <location>
        <begin position="384"/>
        <end position="396"/>
    </location>
</feature>
<feature type="compositionally biased region" description="Low complexity" evidence="1">
    <location>
        <begin position="178"/>
        <end position="195"/>
    </location>
</feature>
<dbReference type="GO" id="GO:0005635">
    <property type="term" value="C:nuclear envelope"/>
    <property type="evidence" value="ECO:0007669"/>
    <property type="project" value="TreeGrafter"/>
</dbReference>
<dbReference type="GO" id="GO:0071763">
    <property type="term" value="P:nuclear membrane organization"/>
    <property type="evidence" value="ECO:0007669"/>
    <property type="project" value="TreeGrafter"/>
</dbReference>
<dbReference type="EMBL" id="JANAVB010005597">
    <property type="protein sequence ID" value="KAJ6846594.1"/>
    <property type="molecule type" value="Genomic_DNA"/>
</dbReference>
<dbReference type="AlphaFoldDB" id="A0AAX6I1G2"/>
<protein>
    <submittedName>
        <fullName evidence="2">Nuclear pore complex protein NUP1-like</fullName>
    </submittedName>
</protein>
<feature type="compositionally biased region" description="Polar residues" evidence="1">
    <location>
        <begin position="14"/>
        <end position="24"/>
    </location>
</feature>
<keyword evidence="3" id="KW-1185">Reference proteome</keyword>
<feature type="compositionally biased region" description="Gly residues" evidence="1">
    <location>
        <begin position="1113"/>
        <end position="1125"/>
    </location>
</feature>
<evidence type="ECO:0000256" key="1">
    <source>
        <dbReference type="SAM" id="MobiDB-lite"/>
    </source>
</evidence>
<feature type="region of interest" description="Disordered" evidence="1">
    <location>
        <begin position="1"/>
        <end position="25"/>
    </location>
</feature>
<reference evidence="2" key="2">
    <citation type="submission" date="2023-04" db="EMBL/GenBank/DDBJ databases">
        <authorList>
            <person name="Bruccoleri R.E."/>
            <person name="Oakeley E.J."/>
            <person name="Faust A.-M."/>
            <person name="Dessus-Babus S."/>
            <person name="Altorfer M."/>
            <person name="Burckhardt D."/>
            <person name="Oertli M."/>
            <person name="Naumann U."/>
            <person name="Petersen F."/>
            <person name="Wong J."/>
        </authorList>
    </citation>
    <scope>NUCLEOTIDE SEQUENCE</scope>
    <source>
        <strain evidence="2">GSM-AAB239-AS_SAM_17_03QT</strain>
        <tissue evidence="2">Leaf</tissue>
    </source>
</reference>
<name>A0AAX6I1G2_IRIPA</name>
<dbReference type="Proteomes" id="UP001140949">
    <property type="component" value="Unassembled WGS sequence"/>
</dbReference>
<feature type="compositionally biased region" description="Basic and acidic residues" evidence="1">
    <location>
        <begin position="1"/>
        <end position="11"/>
    </location>
</feature>
<comment type="caution">
    <text evidence="2">The sequence shown here is derived from an EMBL/GenBank/DDBJ whole genome shotgun (WGS) entry which is preliminary data.</text>
</comment>
<feature type="compositionally biased region" description="Acidic residues" evidence="1">
    <location>
        <begin position="374"/>
        <end position="383"/>
    </location>
</feature>
<feature type="compositionally biased region" description="Polar residues" evidence="1">
    <location>
        <begin position="329"/>
        <end position="352"/>
    </location>
</feature>
<dbReference type="PANTHER" id="PTHR33416:SF20">
    <property type="entry name" value="NUCLEAR PORE COMPLEX PROTEIN NUP1"/>
    <property type="match status" value="1"/>
</dbReference>
<organism evidence="2 3">
    <name type="scientific">Iris pallida</name>
    <name type="common">Sweet iris</name>
    <dbReference type="NCBI Taxonomy" id="29817"/>
    <lineage>
        <taxon>Eukaryota</taxon>
        <taxon>Viridiplantae</taxon>
        <taxon>Streptophyta</taxon>
        <taxon>Embryophyta</taxon>
        <taxon>Tracheophyta</taxon>
        <taxon>Spermatophyta</taxon>
        <taxon>Magnoliopsida</taxon>
        <taxon>Liliopsida</taxon>
        <taxon>Asparagales</taxon>
        <taxon>Iridaceae</taxon>
        <taxon>Iridoideae</taxon>
        <taxon>Irideae</taxon>
        <taxon>Iris</taxon>
    </lineage>
</organism>
<feature type="region of interest" description="Disordered" evidence="1">
    <location>
        <begin position="1077"/>
        <end position="1142"/>
    </location>
</feature>
<dbReference type="PANTHER" id="PTHR33416">
    <property type="entry name" value="NUCLEAR PORE COMPLEX PROTEIN NUP1"/>
    <property type="match status" value="1"/>
</dbReference>
<feature type="compositionally biased region" description="Basic residues" evidence="1">
    <location>
        <begin position="1129"/>
        <end position="1142"/>
    </location>
</feature>
<sequence>MIGSSKVHERLVVQQGSLPDQTASPAELAKAYMGMGPPKTSSSALGIRNQVFKEDRKLPSIPSTSKSLDLSVAPRSTIRFSGVPEVTENGYRTPRPLGRSAIYRMSRSPYFKVNSTSNVKGGELNGDGYTCKSLSQWTPRSAVQSGGKQELKRVSSVLDGDFGTVSPIRRIRQKCNLSSPSKDSRPSPSGSLLSGPLTPLSNKFIEGSTSVQKPLLLASIPPQSSETAHRLFQQLDKLLPLPTERSSKMKTIDRDGSPSKLTPDMLHGGALRSMEEIDTSKFSSVQDIGTASDSHLPTIGSFSSGKVDMVEENGRSKFSTLGVKLASETNGLKNASTPSTDANPGRRSTYSVVSDYAAPPQSKRPSFQMSAPEDSLELDDDDYNTTNLASPLTKENSAAELKKPESQNVISETTASEAALKMPEKNNFVSETSSSSEAELKIPNHKEVVYETAISESPLVSSSQSIAVSSSILFRESDKKAFAQPLVSEKGTGFTFPITSDNCSHSQQPPAPIEPTPLLNQPAFQKEQTSLFSSGSSAANIFAVSSTTVGVNGSAGVKVDAGTGSELKSSSSDATSISAEGSNLIKAGETQKAGDLFKSFEHVSSGLAMSTTSALFSFGASTTTQSPSNGSLGGPSSTSSLSTSLGTTQSETPASSIFLSGTAAKTNARPSFSSAAPVFSTVPSFQFGSGAPNATSLDKSKLSALEAEPAKTSPFSISNSTALGTSVFPVTSSSYSTAFTSSSSGSAPLALTTSGINSSTTSSSSTLGTSSLFSSMGANSSSFALSAPGSGSSIFGFSGSTQSSSSSSSLANSNSQNSTTTFGVTGGSIFGAQPIHSANGTSLMSKSSTSHLTSFSSSPTFGLNSFGVMAGGSPPSGAKPFTPGPGFSVSTGASPAANTSSSFVPVATSALFGSSSQASTSSIFGSTSTSSTSSSTGFSFGLSAPGSGSSTSISTTSSPTTGFSFGQSASGSGSSPFMFGSSSFPSFGSSSGQASGSVFSFTSANPTASSTPASTQPPFGVLNPAIGFGSVISGSPGNDQMNVEDTMTDDTNQAPSFPTFGQPANHTASPFTFGSPAVQPGGPPVFQFGSHQNPSVPQNPPPFQTTGSLEIPQGGGFSLGSGGGDKAGRKYVRVARSKQRKK</sequence>
<reference evidence="2" key="1">
    <citation type="journal article" date="2023" name="GigaByte">
        <title>Genome assembly of the bearded iris, Iris pallida Lam.</title>
        <authorList>
            <person name="Bruccoleri R.E."/>
            <person name="Oakeley E.J."/>
            <person name="Faust A.M.E."/>
            <person name="Altorfer M."/>
            <person name="Dessus-Babus S."/>
            <person name="Burckhardt D."/>
            <person name="Oertli M."/>
            <person name="Naumann U."/>
            <person name="Petersen F."/>
            <person name="Wong J."/>
        </authorList>
    </citation>
    <scope>NUCLEOTIDE SEQUENCE</scope>
    <source>
        <strain evidence="2">GSM-AAB239-AS_SAM_17_03QT</strain>
    </source>
</reference>
<feature type="region of interest" description="Disordered" evidence="1">
    <location>
        <begin position="329"/>
        <end position="410"/>
    </location>
</feature>